<dbReference type="Proteomes" id="UP000054997">
    <property type="component" value="Unassembled WGS sequence"/>
</dbReference>
<evidence type="ECO:0000256" key="2">
    <source>
        <dbReference type="SAM" id="Phobius"/>
    </source>
</evidence>
<dbReference type="EMBL" id="LNYK01000026">
    <property type="protein sequence ID" value="KTD20366.1"/>
    <property type="molecule type" value="Genomic_DNA"/>
</dbReference>
<organism evidence="3 4">
    <name type="scientific">Legionella londiniensis</name>
    <dbReference type="NCBI Taxonomy" id="45068"/>
    <lineage>
        <taxon>Bacteria</taxon>
        <taxon>Pseudomonadati</taxon>
        <taxon>Pseudomonadota</taxon>
        <taxon>Gammaproteobacteria</taxon>
        <taxon>Legionellales</taxon>
        <taxon>Legionellaceae</taxon>
        <taxon>Legionella</taxon>
    </lineage>
</organism>
<dbReference type="PATRIC" id="fig|45068.5.peg.1865"/>
<feature type="transmembrane region" description="Helical" evidence="2">
    <location>
        <begin position="80"/>
        <end position="100"/>
    </location>
</feature>
<dbReference type="AlphaFoldDB" id="A0A0W0VJU7"/>
<protein>
    <recommendedName>
        <fullName evidence="5">Microtubule binding protein</fullName>
    </recommendedName>
</protein>
<sequence>MTNPTVETSTPSVMDNIIEKTAEKTSDYLIDKAKEQLNKILFETKKVKDAQSRLKLVMERYNLQKSTFSTISDWYYERPFWQKFTVIAIIIGIAIVAGVFIHAVVSALLAVAALGLCLAAHIILTEHSENTANCNEKLCEDLEELEQKLAGRLKTLGVLEDKIKRILSSLASTNIQLAEDELKLRFELSGLESAVAGLKTTHGDIESITEDLINMQGGLISRLSSAQATIQSLESKMEVATTNISHTNQALVKTEKAISNEVADIKHINEGLEQSFQNFNRMMDSLESQILPSSQNSELDDAIKNANKLIEEINVYYSEETQHPDKRMHQGTILEPIGIDQPKKRL</sequence>
<evidence type="ECO:0000313" key="3">
    <source>
        <dbReference type="EMBL" id="KTD20366.1"/>
    </source>
</evidence>
<accession>A0A0W0VJU7</accession>
<evidence type="ECO:0000256" key="1">
    <source>
        <dbReference type="SAM" id="Coils"/>
    </source>
</evidence>
<gene>
    <name evidence="3" type="ORF">Llon_1719</name>
</gene>
<keyword evidence="2" id="KW-1133">Transmembrane helix</keyword>
<evidence type="ECO:0008006" key="5">
    <source>
        <dbReference type="Google" id="ProtNLM"/>
    </source>
</evidence>
<keyword evidence="2" id="KW-0812">Transmembrane</keyword>
<evidence type="ECO:0000313" key="4">
    <source>
        <dbReference type="Proteomes" id="UP000054997"/>
    </source>
</evidence>
<keyword evidence="2" id="KW-0472">Membrane</keyword>
<name>A0A0W0VJU7_9GAMM</name>
<comment type="caution">
    <text evidence="3">The sequence shown here is derived from an EMBL/GenBank/DDBJ whole genome shotgun (WGS) entry which is preliminary data.</text>
</comment>
<reference evidence="3 4" key="1">
    <citation type="submission" date="2015-11" db="EMBL/GenBank/DDBJ databases">
        <title>Genomic analysis of 38 Legionella species identifies large and diverse effector repertoires.</title>
        <authorList>
            <person name="Burstein D."/>
            <person name="Amaro F."/>
            <person name="Zusman T."/>
            <person name="Lifshitz Z."/>
            <person name="Cohen O."/>
            <person name="Gilbert J.A."/>
            <person name="Pupko T."/>
            <person name="Shuman H.A."/>
            <person name="Segal G."/>
        </authorList>
    </citation>
    <scope>NUCLEOTIDE SEQUENCE [LARGE SCALE GENOMIC DNA]</scope>
    <source>
        <strain evidence="3 4">ATCC 49505</strain>
    </source>
</reference>
<feature type="coiled-coil region" evidence="1">
    <location>
        <begin position="128"/>
        <end position="162"/>
    </location>
</feature>
<proteinExistence type="predicted"/>
<keyword evidence="1" id="KW-0175">Coiled coil</keyword>
<dbReference type="STRING" id="45068.Llon_1719"/>
<dbReference type="RefSeq" id="WP_058529698.1">
    <property type="nucleotide sequence ID" value="NZ_CAAAHZ010000021.1"/>
</dbReference>
<keyword evidence="4" id="KW-1185">Reference proteome</keyword>